<dbReference type="AlphaFoldDB" id="A0A6A6XDL5"/>
<reference evidence="1" key="1">
    <citation type="journal article" date="2020" name="Stud. Mycol.">
        <title>101 Dothideomycetes genomes: a test case for predicting lifestyles and emergence of pathogens.</title>
        <authorList>
            <person name="Haridas S."/>
            <person name="Albert R."/>
            <person name="Binder M."/>
            <person name="Bloem J."/>
            <person name="Labutti K."/>
            <person name="Salamov A."/>
            <person name="Andreopoulos B."/>
            <person name="Baker S."/>
            <person name="Barry K."/>
            <person name="Bills G."/>
            <person name="Bluhm B."/>
            <person name="Cannon C."/>
            <person name="Castanera R."/>
            <person name="Culley D."/>
            <person name="Daum C."/>
            <person name="Ezra D."/>
            <person name="Gonzalez J."/>
            <person name="Henrissat B."/>
            <person name="Kuo A."/>
            <person name="Liang C."/>
            <person name="Lipzen A."/>
            <person name="Lutzoni F."/>
            <person name="Magnuson J."/>
            <person name="Mondo S."/>
            <person name="Nolan M."/>
            <person name="Ohm R."/>
            <person name="Pangilinan J."/>
            <person name="Park H.-J."/>
            <person name="Ramirez L."/>
            <person name="Alfaro M."/>
            <person name="Sun H."/>
            <person name="Tritt A."/>
            <person name="Yoshinaga Y."/>
            <person name="Zwiers L.-H."/>
            <person name="Turgeon B."/>
            <person name="Goodwin S."/>
            <person name="Spatafora J."/>
            <person name="Crous P."/>
            <person name="Grigoriev I."/>
        </authorList>
    </citation>
    <scope>NUCLEOTIDE SEQUENCE</scope>
    <source>
        <strain evidence="1">CBS 109.77</strain>
    </source>
</reference>
<dbReference type="EMBL" id="MU001906">
    <property type="protein sequence ID" value="KAF2794005.1"/>
    <property type="molecule type" value="Genomic_DNA"/>
</dbReference>
<organism evidence="1 2">
    <name type="scientific">Melanomma pulvis-pyrius CBS 109.77</name>
    <dbReference type="NCBI Taxonomy" id="1314802"/>
    <lineage>
        <taxon>Eukaryota</taxon>
        <taxon>Fungi</taxon>
        <taxon>Dikarya</taxon>
        <taxon>Ascomycota</taxon>
        <taxon>Pezizomycotina</taxon>
        <taxon>Dothideomycetes</taxon>
        <taxon>Pleosporomycetidae</taxon>
        <taxon>Pleosporales</taxon>
        <taxon>Melanommataceae</taxon>
        <taxon>Melanomma</taxon>
    </lineage>
</organism>
<dbReference type="OrthoDB" id="3344043at2759"/>
<sequence length="406" mass="44374">MSNNSNLNSYDVGPNSDYVLNYTDTNGLQIALVGPPRAGRDLDWAASSFGVSTQCAAIPFDACTLSFSREENVNKFNCTVERGGIDVDGNLTSYAAQFHYFDAHKFIAERSGPFVHKGPIATNLSATVGLNLTDEDANDVFRNPWRSLNMVSILEDINTLPSSFHTDPGVWHLEDFPYLVMVLQCNFTVWDIDYIAVDRNVIEVSKKKSNGTVAGISSMASLPSLYYMPGQFDDVLREASTSLSTPQSFIDACSLGMSKVMTLPLASQTTGRPAHLVQRRISKVITELPKAALWSLVSANLLFASLGIFLTTMALFATSPDVHQVQVRLGVAGLVAQLFETRQSECAVDDDTDLFKTPISEETTASPTKVGVRRTDTGGSLFTTIINESEVRRQRGHNLDYTNPSA</sequence>
<accession>A0A6A6XDL5</accession>
<dbReference type="Proteomes" id="UP000799757">
    <property type="component" value="Unassembled WGS sequence"/>
</dbReference>
<keyword evidence="2" id="KW-1185">Reference proteome</keyword>
<evidence type="ECO:0000313" key="1">
    <source>
        <dbReference type="EMBL" id="KAF2794005.1"/>
    </source>
</evidence>
<protein>
    <submittedName>
        <fullName evidence="1">Uncharacterized protein</fullName>
    </submittedName>
</protein>
<gene>
    <name evidence="1" type="ORF">K505DRAFT_361464</name>
</gene>
<name>A0A6A6XDL5_9PLEO</name>
<evidence type="ECO:0000313" key="2">
    <source>
        <dbReference type="Proteomes" id="UP000799757"/>
    </source>
</evidence>
<proteinExistence type="predicted"/>